<dbReference type="PROSITE" id="PS00523">
    <property type="entry name" value="SULFATASE_1"/>
    <property type="match status" value="1"/>
</dbReference>
<reference evidence="9 10" key="1">
    <citation type="journal article" date="2007" name="Nature">
        <title>Evolution of genes and genomes on the Drosophila phylogeny.</title>
        <authorList>
            <consortium name="Drosophila 12 Genomes Consortium"/>
            <person name="Clark A.G."/>
            <person name="Eisen M.B."/>
            <person name="Smith D.R."/>
            <person name="Bergman C.M."/>
            <person name="Oliver B."/>
            <person name="Markow T.A."/>
            <person name="Kaufman T.C."/>
            <person name="Kellis M."/>
            <person name="Gelbart W."/>
            <person name="Iyer V.N."/>
            <person name="Pollard D.A."/>
            <person name="Sackton T.B."/>
            <person name="Larracuente A.M."/>
            <person name="Singh N.D."/>
            <person name="Abad J.P."/>
            <person name="Abt D.N."/>
            <person name="Adryan B."/>
            <person name="Aguade M."/>
            <person name="Akashi H."/>
            <person name="Anderson W.W."/>
            <person name="Aquadro C.F."/>
            <person name="Ardell D.H."/>
            <person name="Arguello R."/>
            <person name="Artieri C.G."/>
            <person name="Barbash D.A."/>
            <person name="Barker D."/>
            <person name="Barsanti P."/>
            <person name="Batterham P."/>
            <person name="Batzoglou S."/>
            <person name="Begun D."/>
            <person name="Bhutkar A."/>
            <person name="Blanco E."/>
            <person name="Bosak S.A."/>
            <person name="Bradley R.K."/>
            <person name="Brand A.D."/>
            <person name="Brent M.R."/>
            <person name="Brooks A.N."/>
            <person name="Brown R.H."/>
            <person name="Butlin R.K."/>
            <person name="Caggese C."/>
            <person name="Calvi B.R."/>
            <person name="Bernardo de Carvalho A."/>
            <person name="Caspi A."/>
            <person name="Castrezana S."/>
            <person name="Celniker S.E."/>
            <person name="Chang J.L."/>
            <person name="Chapple C."/>
            <person name="Chatterji S."/>
            <person name="Chinwalla A."/>
            <person name="Civetta A."/>
            <person name="Clifton S.W."/>
            <person name="Comeron J.M."/>
            <person name="Costello J.C."/>
            <person name="Coyne J.A."/>
            <person name="Daub J."/>
            <person name="David R.G."/>
            <person name="Delcher A.L."/>
            <person name="Delehaunty K."/>
            <person name="Do C.B."/>
            <person name="Ebling H."/>
            <person name="Edwards K."/>
            <person name="Eickbush T."/>
            <person name="Evans J.D."/>
            <person name="Filipski A."/>
            <person name="Findeiss S."/>
            <person name="Freyhult E."/>
            <person name="Fulton L."/>
            <person name="Fulton R."/>
            <person name="Garcia A.C."/>
            <person name="Gardiner A."/>
            <person name="Garfield D.A."/>
            <person name="Garvin B.E."/>
            <person name="Gibson G."/>
            <person name="Gilbert D."/>
            <person name="Gnerre S."/>
            <person name="Godfrey J."/>
            <person name="Good R."/>
            <person name="Gotea V."/>
            <person name="Gravely B."/>
            <person name="Greenberg A.J."/>
            <person name="Griffiths-Jones S."/>
            <person name="Gross S."/>
            <person name="Guigo R."/>
            <person name="Gustafson E.A."/>
            <person name="Haerty W."/>
            <person name="Hahn M.W."/>
            <person name="Halligan D.L."/>
            <person name="Halpern A.L."/>
            <person name="Halter G.M."/>
            <person name="Han M.V."/>
            <person name="Heger A."/>
            <person name="Hillier L."/>
            <person name="Hinrichs A.S."/>
            <person name="Holmes I."/>
            <person name="Hoskins R.A."/>
            <person name="Hubisz M.J."/>
            <person name="Hultmark D."/>
            <person name="Huntley M.A."/>
            <person name="Jaffe D.B."/>
            <person name="Jagadeeshan S."/>
            <person name="Jeck W.R."/>
            <person name="Johnson J."/>
            <person name="Jones C.D."/>
            <person name="Jordan W.C."/>
            <person name="Karpen G.H."/>
            <person name="Kataoka E."/>
            <person name="Keightley P.D."/>
            <person name="Kheradpour P."/>
            <person name="Kirkness E.F."/>
            <person name="Koerich L.B."/>
            <person name="Kristiansen K."/>
            <person name="Kudrna D."/>
            <person name="Kulathinal R.J."/>
            <person name="Kumar S."/>
            <person name="Kwok R."/>
            <person name="Lander E."/>
            <person name="Langley C.H."/>
            <person name="Lapoint R."/>
            <person name="Lazzaro B.P."/>
            <person name="Lee S.J."/>
            <person name="Levesque L."/>
            <person name="Li R."/>
            <person name="Lin C.F."/>
            <person name="Lin M.F."/>
            <person name="Lindblad-Toh K."/>
            <person name="Llopart A."/>
            <person name="Long M."/>
            <person name="Low L."/>
            <person name="Lozovsky E."/>
            <person name="Lu J."/>
            <person name="Luo M."/>
            <person name="Machado C.A."/>
            <person name="Makalowski W."/>
            <person name="Marzo M."/>
            <person name="Matsuda M."/>
            <person name="Matzkin L."/>
            <person name="McAllister B."/>
            <person name="McBride C.S."/>
            <person name="McKernan B."/>
            <person name="McKernan K."/>
            <person name="Mendez-Lago M."/>
            <person name="Minx P."/>
            <person name="Mollenhauer M.U."/>
            <person name="Montooth K."/>
            <person name="Mount S.M."/>
            <person name="Mu X."/>
            <person name="Myers E."/>
            <person name="Negre B."/>
            <person name="Newfeld S."/>
            <person name="Nielsen R."/>
            <person name="Noor M.A."/>
            <person name="O'Grady P."/>
            <person name="Pachter L."/>
            <person name="Papaceit M."/>
            <person name="Parisi M.J."/>
            <person name="Parisi M."/>
            <person name="Parts L."/>
            <person name="Pedersen J.S."/>
            <person name="Pesole G."/>
            <person name="Phillippy A.M."/>
            <person name="Ponting C.P."/>
            <person name="Pop M."/>
            <person name="Porcelli D."/>
            <person name="Powell J.R."/>
            <person name="Prohaska S."/>
            <person name="Pruitt K."/>
            <person name="Puig M."/>
            <person name="Quesneville H."/>
            <person name="Ram K.R."/>
            <person name="Rand D."/>
            <person name="Rasmussen M.D."/>
            <person name="Reed L.K."/>
            <person name="Reenan R."/>
            <person name="Reily A."/>
            <person name="Remington K.A."/>
            <person name="Rieger T.T."/>
            <person name="Ritchie M.G."/>
            <person name="Robin C."/>
            <person name="Rogers Y.H."/>
            <person name="Rohde C."/>
            <person name="Rozas J."/>
            <person name="Rubenfield M.J."/>
            <person name="Ruiz A."/>
            <person name="Russo S."/>
            <person name="Salzberg S.L."/>
            <person name="Sanchez-Gracia A."/>
            <person name="Saranga D.J."/>
            <person name="Sato H."/>
            <person name="Schaeffer S.W."/>
            <person name="Schatz M.C."/>
            <person name="Schlenke T."/>
            <person name="Schwartz R."/>
            <person name="Segarra C."/>
            <person name="Singh R.S."/>
            <person name="Sirot L."/>
            <person name="Sirota M."/>
            <person name="Sisneros N.B."/>
            <person name="Smith C.D."/>
            <person name="Smith T.F."/>
            <person name="Spieth J."/>
            <person name="Stage D.E."/>
            <person name="Stark A."/>
            <person name="Stephan W."/>
            <person name="Strausberg R.L."/>
            <person name="Strempel S."/>
            <person name="Sturgill D."/>
            <person name="Sutton G."/>
            <person name="Sutton G.G."/>
            <person name="Tao W."/>
            <person name="Teichmann S."/>
            <person name="Tobari Y.N."/>
            <person name="Tomimura Y."/>
            <person name="Tsolas J.M."/>
            <person name="Valente V.L."/>
            <person name="Venter E."/>
            <person name="Venter J.C."/>
            <person name="Vicario S."/>
            <person name="Vieira F.G."/>
            <person name="Vilella A.J."/>
            <person name="Villasante A."/>
            <person name="Walenz B."/>
            <person name="Wang J."/>
            <person name="Wasserman M."/>
            <person name="Watts T."/>
            <person name="Wilson D."/>
            <person name="Wilson R.K."/>
            <person name="Wing R.A."/>
            <person name="Wolfner M.F."/>
            <person name="Wong A."/>
            <person name="Wong G.K."/>
            <person name="Wu C.I."/>
            <person name="Wu G."/>
            <person name="Yamamoto D."/>
            <person name="Yang H.P."/>
            <person name="Yang S.P."/>
            <person name="Yorke J.A."/>
            <person name="Yoshida K."/>
            <person name="Zdobnov E."/>
            <person name="Zhang P."/>
            <person name="Zhang Y."/>
            <person name="Zimin A.V."/>
            <person name="Baldwin J."/>
            <person name="Abdouelleil A."/>
            <person name="Abdulkadir J."/>
            <person name="Abebe A."/>
            <person name="Abera B."/>
            <person name="Abreu J."/>
            <person name="Acer S.C."/>
            <person name="Aftuck L."/>
            <person name="Alexander A."/>
            <person name="An P."/>
            <person name="Anderson E."/>
            <person name="Anderson S."/>
            <person name="Arachi H."/>
            <person name="Azer M."/>
            <person name="Bachantsang P."/>
            <person name="Barry A."/>
            <person name="Bayul T."/>
            <person name="Berlin A."/>
            <person name="Bessette D."/>
            <person name="Bloom T."/>
            <person name="Blye J."/>
            <person name="Boguslavskiy L."/>
            <person name="Bonnet C."/>
            <person name="Boukhgalter B."/>
            <person name="Bourzgui I."/>
            <person name="Brown A."/>
            <person name="Cahill P."/>
            <person name="Channer S."/>
            <person name="Cheshatsang Y."/>
            <person name="Chuda L."/>
            <person name="Citroen M."/>
            <person name="Collymore A."/>
            <person name="Cooke P."/>
            <person name="Costello M."/>
            <person name="D'Aco K."/>
            <person name="Daza R."/>
            <person name="De Haan G."/>
            <person name="DeGray S."/>
            <person name="DeMaso C."/>
            <person name="Dhargay N."/>
            <person name="Dooley K."/>
            <person name="Dooley E."/>
            <person name="Doricent M."/>
            <person name="Dorje P."/>
            <person name="Dorjee K."/>
            <person name="Dupes A."/>
            <person name="Elong R."/>
            <person name="Falk J."/>
            <person name="Farina A."/>
            <person name="Faro S."/>
            <person name="Ferguson D."/>
            <person name="Fisher S."/>
            <person name="Foley C.D."/>
            <person name="Franke A."/>
            <person name="Friedrich D."/>
            <person name="Gadbois L."/>
            <person name="Gearin G."/>
            <person name="Gearin C.R."/>
            <person name="Giannoukos G."/>
            <person name="Goode T."/>
            <person name="Graham J."/>
            <person name="Grandbois E."/>
            <person name="Grewal S."/>
            <person name="Gyaltsen K."/>
            <person name="Hafez N."/>
            <person name="Hagos B."/>
            <person name="Hall J."/>
            <person name="Henson C."/>
            <person name="Hollinger A."/>
            <person name="Honan T."/>
            <person name="Huard M.D."/>
            <person name="Hughes L."/>
            <person name="Hurhula B."/>
            <person name="Husby M.E."/>
            <person name="Kamat A."/>
            <person name="Kanga B."/>
            <person name="Kashin S."/>
            <person name="Khazanovich D."/>
            <person name="Kisner P."/>
            <person name="Lance K."/>
            <person name="Lara M."/>
            <person name="Lee W."/>
            <person name="Lennon N."/>
            <person name="Letendre F."/>
            <person name="LeVine R."/>
            <person name="Lipovsky A."/>
            <person name="Liu X."/>
            <person name="Liu J."/>
            <person name="Liu S."/>
            <person name="Lokyitsang T."/>
            <person name="Lokyitsang Y."/>
            <person name="Lubonja R."/>
            <person name="Lui A."/>
            <person name="MacDonald P."/>
            <person name="Magnisalis V."/>
            <person name="Maru K."/>
            <person name="Matthews C."/>
            <person name="McCusker W."/>
            <person name="McDonough S."/>
            <person name="Mehta T."/>
            <person name="Meldrim J."/>
            <person name="Meneus L."/>
            <person name="Mihai O."/>
            <person name="Mihalev A."/>
            <person name="Mihova T."/>
            <person name="Mittelman R."/>
            <person name="Mlenga V."/>
            <person name="Montmayeur A."/>
            <person name="Mulrain L."/>
            <person name="Navidi A."/>
            <person name="Naylor J."/>
            <person name="Negash T."/>
            <person name="Nguyen T."/>
            <person name="Nguyen N."/>
            <person name="Nicol R."/>
            <person name="Norbu C."/>
            <person name="Norbu N."/>
            <person name="Novod N."/>
            <person name="O'Neill B."/>
            <person name="Osman S."/>
            <person name="Markiewicz E."/>
            <person name="Oyono O.L."/>
            <person name="Patti C."/>
            <person name="Phunkhang P."/>
            <person name="Pierre F."/>
            <person name="Priest M."/>
            <person name="Raghuraman S."/>
            <person name="Rege F."/>
            <person name="Reyes R."/>
            <person name="Rise C."/>
            <person name="Rogov P."/>
            <person name="Ross K."/>
            <person name="Ryan E."/>
            <person name="Settipalli S."/>
            <person name="Shea T."/>
            <person name="Sherpa N."/>
            <person name="Shi L."/>
            <person name="Shih D."/>
            <person name="Sparrow T."/>
            <person name="Spaulding J."/>
            <person name="Stalker J."/>
            <person name="Stange-Thomann N."/>
            <person name="Stavropoulos S."/>
            <person name="Stone C."/>
            <person name="Strader C."/>
            <person name="Tesfaye S."/>
            <person name="Thomson T."/>
            <person name="Thoulutsang Y."/>
            <person name="Thoulutsang D."/>
            <person name="Topham K."/>
            <person name="Topping I."/>
            <person name="Tsamla T."/>
            <person name="Vassiliev H."/>
            <person name="Vo A."/>
            <person name="Wangchuk T."/>
            <person name="Wangdi T."/>
            <person name="Weiand M."/>
            <person name="Wilkinson J."/>
            <person name="Wilson A."/>
            <person name="Yadav S."/>
            <person name="Young G."/>
            <person name="Yu Q."/>
            <person name="Zembek L."/>
            <person name="Zhong D."/>
            <person name="Zimmer A."/>
            <person name="Zwirko Z."/>
            <person name="Jaffe D.B."/>
            <person name="Alvarez P."/>
            <person name="Brockman W."/>
            <person name="Butler J."/>
            <person name="Chin C."/>
            <person name="Gnerre S."/>
            <person name="Grabherr M."/>
            <person name="Kleber M."/>
            <person name="Mauceli E."/>
            <person name="MacCallum I."/>
        </authorList>
    </citation>
    <scope>NUCLEOTIDE SEQUENCE [LARGE SCALE GENOMIC DNA]</scope>
    <source>
        <strain evidence="10">Tucson 14030-0811.24</strain>
    </source>
</reference>
<dbReference type="Proteomes" id="UP000007798">
    <property type="component" value="Unassembled WGS sequence"/>
</dbReference>
<dbReference type="AlphaFoldDB" id="B4N564"/>
<evidence type="ECO:0000256" key="3">
    <source>
        <dbReference type="ARBA" id="ARBA00022723"/>
    </source>
</evidence>
<dbReference type="EMBL" id="CH964101">
    <property type="protein sequence ID" value="EDW79503.1"/>
    <property type="molecule type" value="Genomic_DNA"/>
</dbReference>
<evidence type="ECO:0000313" key="10">
    <source>
        <dbReference type="Proteomes" id="UP000007798"/>
    </source>
</evidence>
<comment type="cofactor">
    <cofactor evidence="1">
        <name>Ca(2+)</name>
        <dbReference type="ChEBI" id="CHEBI:29108"/>
    </cofactor>
</comment>
<evidence type="ECO:0000256" key="7">
    <source>
        <dbReference type="SAM" id="SignalP"/>
    </source>
</evidence>
<dbReference type="InterPro" id="IPR010512">
    <property type="entry name" value="DUF1091"/>
</dbReference>
<dbReference type="SMART" id="SM00697">
    <property type="entry name" value="DM8"/>
    <property type="match status" value="1"/>
</dbReference>
<protein>
    <submittedName>
        <fullName evidence="9">GK20513</fullName>
    </submittedName>
</protein>
<dbReference type="GO" id="GO:0005737">
    <property type="term" value="C:cytoplasm"/>
    <property type="evidence" value="ECO:0007669"/>
    <property type="project" value="TreeGrafter"/>
</dbReference>
<dbReference type="STRING" id="7260.B4N564"/>
<evidence type="ECO:0000313" key="9">
    <source>
        <dbReference type="EMBL" id="EDW79503.1"/>
    </source>
</evidence>
<dbReference type="PANTHER" id="PTHR45953">
    <property type="entry name" value="IDURONATE 2-SULFATASE"/>
    <property type="match status" value="1"/>
</dbReference>
<dbReference type="InterPro" id="IPR000917">
    <property type="entry name" value="Sulfatase_N"/>
</dbReference>
<dbReference type="CDD" id="cd16030">
    <property type="entry name" value="iduronate-2-sulfatase"/>
    <property type="match status" value="1"/>
</dbReference>
<keyword evidence="10" id="KW-1185">Reference proteome</keyword>
<dbReference type="OMA" id="CQQAICG"/>
<dbReference type="OrthoDB" id="96314at2759"/>
<dbReference type="Gene3D" id="3.40.720.10">
    <property type="entry name" value="Alkaline Phosphatase, subunit A"/>
    <property type="match status" value="1"/>
</dbReference>
<dbReference type="InterPro" id="IPR035874">
    <property type="entry name" value="IDS"/>
</dbReference>
<accession>B4N564</accession>
<dbReference type="Pfam" id="PF00884">
    <property type="entry name" value="Sulfatase"/>
    <property type="match status" value="1"/>
</dbReference>
<dbReference type="GO" id="GO:0046872">
    <property type="term" value="F:metal ion binding"/>
    <property type="evidence" value="ECO:0007669"/>
    <property type="project" value="UniProtKB-KW"/>
</dbReference>
<dbReference type="eggNOG" id="KOG3731">
    <property type="taxonomic scope" value="Eukaryota"/>
</dbReference>
<keyword evidence="6" id="KW-0106">Calcium</keyword>
<dbReference type="PANTHER" id="PTHR45953:SF1">
    <property type="entry name" value="IDURONATE 2-SULFATASE"/>
    <property type="match status" value="1"/>
</dbReference>
<sequence>MSIICLPLCLLIHLLLILLCSDVGSSAAAAAAAASAPYNVVMVIFDDLRPVLGAYGDTLARTPYLDAFAKGSHLFTHAYSQQALCAPSRNSLLTGRRPDTLHLYDFYSYWRNFVGNFTTLPQYFKDHGYYTYSCGKVFHPGLSSNNSDDYPMSWSKPPFRPRTEQFMNSPVCPDGNGILRKNLICPVQLQTQPYKTLPDIESVAEALRFIETHGNEKKQQPYFLAVGFHKPHINFRFPRQFLHKFDISQFFNYTEDDVKPPDMPPVAWNPYTDVRARDDFKHTNISFPYGPISRHQSAQIRQAYYASVSYVDDLFGKLIAGLDLEHTVVIVLGDHGWSLGEHAEWAKYSNFEVALRVPFILRTPEFPLNEMRRYHGITELLDVFPTLVDLAHLPRLPPCNGNRNVLTCGEGKSLYPQLKGLHLGENYVALSQYPRPGMLPTKHPNSDKPKLRNIKIMGYSLRTDLYRYTLWIRFHAHNFSRDWNDIYGEELYDHRLDSGEELNLVPMPEFDDVRQRLRRRLIEASIGHITYTKIVSDFSPKYIRNFSATISEDRQIVNNTVDIKRNLTSDIWFKCSLAQRDGNSHGYKNMFSYNVNACQLIRAGKGVSLIHFWIENFYKVSNLPKGCPIKEGNYYWTILPDKSGLPKFMKSGYYRISTEFYVRDWHNDFLVNFTVYSDLKMK</sequence>
<evidence type="ECO:0000256" key="1">
    <source>
        <dbReference type="ARBA" id="ARBA00001913"/>
    </source>
</evidence>
<evidence type="ECO:0000259" key="8">
    <source>
        <dbReference type="Pfam" id="PF00884"/>
    </source>
</evidence>
<feature type="signal peptide" evidence="7">
    <location>
        <begin position="1"/>
        <end position="27"/>
    </location>
</feature>
<evidence type="ECO:0000256" key="4">
    <source>
        <dbReference type="ARBA" id="ARBA00022729"/>
    </source>
</evidence>
<gene>
    <name evidence="9" type="primary">Dwil\GK20513</name>
    <name evidence="9" type="ORF">Dwil_GK20513</name>
</gene>
<dbReference type="Pfam" id="PF06477">
    <property type="entry name" value="DUF1091"/>
    <property type="match status" value="1"/>
</dbReference>
<keyword evidence="3" id="KW-0479">Metal-binding</keyword>
<feature type="chain" id="PRO_5002819216" evidence="7">
    <location>
        <begin position="28"/>
        <end position="682"/>
    </location>
</feature>
<comment type="similarity">
    <text evidence="2">Belongs to the sulfatase family.</text>
</comment>
<feature type="domain" description="Sulfatase N-terminal" evidence="8">
    <location>
        <begin position="39"/>
        <end position="392"/>
    </location>
</feature>
<dbReference type="SMR" id="B4N564"/>
<evidence type="ECO:0000256" key="2">
    <source>
        <dbReference type="ARBA" id="ARBA00008779"/>
    </source>
</evidence>
<dbReference type="InterPro" id="IPR024607">
    <property type="entry name" value="Sulfatase_CS"/>
</dbReference>
<dbReference type="InterPro" id="IPR017850">
    <property type="entry name" value="Alkaline_phosphatase_core_sf"/>
</dbReference>
<dbReference type="FunCoup" id="B4N564">
    <property type="interactions" value="358"/>
</dbReference>
<dbReference type="KEGG" id="dwi:6645875"/>
<dbReference type="HOGENOM" id="CLU_006332_9_0_1"/>
<name>B4N564_DROWI</name>
<evidence type="ECO:0000256" key="6">
    <source>
        <dbReference type="ARBA" id="ARBA00022837"/>
    </source>
</evidence>
<dbReference type="InParanoid" id="B4N564"/>
<proteinExistence type="inferred from homology"/>
<evidence type="ECO:0000256" key="5">
    <source>
        <dbReference type="ARBA" id="ARBA00022801"/>
    </source>
</evidence>
<dbReference type="PhylomeDB" id="B4N564"/>
<dbReference type="SUPFAM" id="SSF53649">
    <property type="entry name" value="Alkaline phosphatase-like"/>
    <property type="match status" value="1"/>
</dbReference>
<organism evidence="10">
    <name type="scientific">Drosophila willistoni</name>
    <name type="common">Fruit fly</name>
    <dbReference type="NCBI Taxonomy" id="7260"/>
    <lineage>
        <taxon>Eukaryota</taxon>
        <taxon>Metazoa</taxon>
        <taxon>Ecdysozoa</taxon>
        <taxon>Arthropoda</taxon>
        <taxon>Hexapoda</taxon>
        <taxon>Insecta</taxon>
        <taxon>Pterygota</taxon>
        <taxon>Neoptera</taxon>
        <taxon>Endopterygota</taxon>
        <taxon>Diptera</taxon>
        <taxon>Brachycera</taxon>
        <taxon>Muscomorpha</taxon>
        <taxon>Ephydroidea</taxon>
        <taxon>Drosophilidae</taxon>
        <taxon>Drosophila</taxon>
        <taxon>Sophophora</taxon>
    </lineage>
</organism>
<keyword evidence="5" id="KW-0378">Hydrolase</keyword>
<dbReference type="GO" id="GO:0004423">
    <property type="term" value="F:iduronate-2-sulfatase activity"/>
    <property type="evidence" value="ECO:0007669"/>
    <property type="project" value="EnsemblMetazoa"/>
</dbReference>
<keyword evidence="4 7" id="KW-0732">Signal</keyword>